<name>A0A8E2EG50_9PEZI</name>
<keyword evidence="2" id="KW-1185">Reference proteome</keyword>
<proteinExistence type="predicted"/>
<protein>
    <submittedName>
        <fullName evidence="1">Uncharacterized protein</fullName>
    </submittedName>
</protein>
<sequence>MVAGRLRGILFRKFTTRDRPDCIRPTRRFDRDLGLVATADQRPWRMKSGIRFRNGEKWREQFQNSRGARARSCSLLLEASQCGAKPCVKAAERRNKLVQALRENADARVKRGEGRGLD</sequence>
<evidence type="ECO:0000313" key="1">
    <source>
        <dbReference type="EMBL" id="OCK83401.1"/>
    </source>
</evidence>
<dbReference type="Proteomes" id="UP000250266">
    <property type="component" value="Unassembled WGS sequence"/>
</dbReference>
<organism evidence="1 2">
    <name type="scientific">Lepidopterella palustris CBS 459.81</name>
    <dbReference type="NCBI Taxonomy" id="1314670"/>
    <lineage>
        <taxon>Eukaryota</taxon>
        <taxon>Fungi</taxon>
        <taxon>Dikarya</taxon>
        <taxon>Ascomycota</taxon>
        <taxon>Pezizomycotina</taxon>
        <taxon>Dothideomycetes</taxon>
        <taxon>Pleosporomycetidae</taxon>
        <taxon>Mytilinidiales</taxon>
        <taxon>Argynnaceae</taxon>
        <taxon>Lepidopterella</taxon>
    </lineage>
</organism>
<dbReference type="AlphaFoldDB" id="A0A8E2EG50"/>
<dbReference type="EMBL" id="KV744862">
    <property type="protein sequence ID" value="OCK83401.1"/>
    <property type="molecule type" value="Genomic_DNA"/>
</dbReference>
<reference evidence="1 2" key="1">
    <citation type="journal article" date="2016" name="Nat. Commun.">
        <title>Ectomycorrhizal ecology is imprinted in the genome of the dominant symbiotic fungus Cenococcum geophilum.</title>
        <authorList>
            <consortium name="DOE Joint Genome Institute"/>
            <person name="Peter M."/>
            <person name="Kohler A."/>
            <person name="Ohm R.A."/>
            <person name="Kuo A."/>
            <person name="Krutzmann J."/>
            <person name="Morin E."/>
            <person name="Arend M."/>
            <person name="Barry K.W."/>
            <person name="Binder M."/>
            <person name="Choi C."/>
            <person name="Clum A."/>
            <person name="Copeland A."/>
            <person name="Grisel N."/>
            <person name="Haridas S."/>
            <person name="Kipfer T."/>
            <person name="LaButti K."/>
            <person name="Lindquist E."/>
            <person name="Lipzen A."/>
            <person name="Maire R."/>
            <person name="Meier B."/>
            <person name="Mihaltcheva S."/>
            <person name="Molinier V."/>
            <person name="Murat C."/>
            <person name="Poggeler S."/>
            <person name="Quandt C.A."/>
            <person name="Sperisen C."/>
            <person name="Tritt A."/>
            <person name="Tisserant E."/>
            <person name="Crous P.W."/>
            <person name="Henrissat B."/>
            <person name="Nehls U."/>
            <person name="Egli S."/>
            <person name="Spatafora J.W."/>
            <person name="Grigoriev I.V."/>
            <person name="Martin F.M."/>
        </authorList>
    </citation>
    <scope>NUCLEOTIDE SEQUENCE [LARGE SCALE GENOMIC DNA]</scope>
    <source>
        <strain evidence="1 2">CBS 459.81</strain>
    </source>
</reference>
<evidence type="ECO:0000313" key="2">
    <source>
        <dbReference type="Proteomes" id="UP000250266"/>
    </source>
</evidence>
<accession>A0A8E2EG50</accession>
<gene>
    <name evidence="1" type="ORF">K432DRAFT_183490</name>
</gene>